<keyword evidence="3" id="KW-0966">Cell projection</keyword>
<dbReference type="PANTHER" id="PTHR23116">
    <property type="entry name" value="PDZ DOMAIN CONTAINING WHIRLIN AND HARMONIN-RELATED"/>
    <property type="match status" value="1"/>
</dbReference>
<evidence type="ECO:0000313" key="6">
    <source>
        <dbReference type="EMBL" id="CAH3106171.1"/>
    </source>
</evidence>
<dbReference type="GO" id="GO:0002142">
    <property type="term" value="C:stereocilia ankle link complex"/>
    <property type="evidence" value="ECO:0007669"/>
    <property type="project" value="TreeGrafter"/>
</dbReference>
<dbReference type="EMBL" id="CALNXJ010000010">
    <property type="protein sequence ID" value="CAH3106171.1"/>
    <property type="molecule type" value="Genomic_DNA"/>
</dbReference>
<gene>
    <name evidence="6" type="ORF">PMEA_00001355</name>
</gene>
<feature type="domain" description="PDZ" evidence="5">
    <location>
        <begin position="484"/>
        <end position="543"/>
    </location>
</feature>
<dbReference type="Gene3D" id="1.20.1160.20">
    <property type="match status" value="1"/>
</dbReference>
<feature type="compositionally biased region" description="Low complexity" evidence="4">
    <location>
        <begin position="392"/>
        <end position="402"/>
    </location>
</feature>
<dbReference type="PANTHER" id="PTHR23116:SF29">
    <property type="entry name" value="PDZ DOMAIN-CONTAINING PROTEIN 7"/>
    <property type="match status" value="1"/>
</dbReference>
<dbReference type="Pfam" id="PF00595">
    <property type="entry name" value="PDZ"/>
    <property type="match status" value="3"/>
</dbReference>
<organism evidence="6 7">
    <name type="scientific">Pocillopora meandrina</name>
    <dbReference type="NCBI Taxonomy" id="46732"/>
    <lineage>
        <taxon>Eukaryota</taxon>
        <taxon>Metazoa</taxon>
        <taxon>Cnidaria</taxon>
        <taxon>Anthozoa</taxon>
        <taxon>Hexacorallia</taxon>
        <taxon>Scleractinia</taxon>
        <taxon>Astrocoeniina</taxon>
        <taxon>Pocilloporidae</taxon>
        <taxon>Pocillopora</taxon>
    </lineage>
</organism>
<dbReference type="PROSITE" id="PS50106">
    <property type="entry name" value="PDZ"/>
    <property type="match status" value="3"/>
</dbReference>
<name>A0AAU9WBJ1_9CNID</name>
<feature type="domain" description="PDZ" evidence="5">
    <location>
        <begin position="99"/>
        <end position="168"/>
    </location>
</feature>
<keyword evidence="2" id="KW-0677">Repeat</keyword>
<dbReference type="InterPro" id="IPR036034">
    <property type="entry name" value="PDZ_sf"/>
</dbReference>
<comment type="subcellular location">
    <subcellularLocation>
        <location evidence="1">Cell projection</location>
    </subcellularLocation>
</comment>
<dbReference type="InterPro" id="IPR030237">
    <property type="entry name" value="Harmonin_N"/>
</dbReference>
<protein>
    <recommendedName>
        <fullName evidence="5">PDZ domain-containing protein</fullName>
    </recommendedName>
</protein>
<sequence length="585" mass="64866">MRRGFEQENLFTLSKHATEFKNKVRVLIENEEERVSFYEALKGYQASNSPAKLVSELRSVINTPKRYPLFREVRHVINPADAATYQNLIPKSPSDGIRLIKLQHVGNNAIGLSVRGGREHGVGIFVSLVSRGSQADIVGLKAGDEILSINGLYLGEATHGEVVNILRSHNNLLLKVRTTGKVPCKIHDIITWETAEGKENVYYHHDLLDYLIKEGDFRDEPRFVAGPDDKQVTLVVGPKGIGCSVRNGIPGKEGLFIISVTSGSLADKTGARIGDQIVAVNGKNIMKLRYSEAVYLLKSFKELQLVLRHSKEAEKFIMDEIAKQQQDTLPEFAIKTQILTRKAEEKERLEKAKEQMHFNQLLRAKEIDEEGKEKGNNSLEEKQDNETDKSKQGSPSPSQPSRKSVEVDMTPNTKKRAAFSETVQVVVTEPSKSYQEETVVADVHPPPSPPVPLSPPILHPSNTQFEDDVLEGREAHFLSIEKVSELGLELEERDGGIFVTEVQEHGCVAVHGGVCAGDQLLNVEGTSLLGVTVQEALEELNKAMNRNSENIDLVVAISLKRGNRRPVLRIGSVVRKRDPVTGAEV</sequence>
<feature type="domain" description="PDZ" evidence="5">
    <location>
        <begin position="231"/>
        <end position="299"/>
    </location>
</feature>
<dbReference type="GO" id="GO:0005929">
    <property type="term" value="C:cilium"/>
    <property type="evidence" value="ECO:0007669"/>
    <property type="project" value="TreeGrafter"/>
</dbReference>
<dbReference type="InterPro" id="IPR051844">
    <property type="entry name" value="USH2_Complex_Protein"/>
</dbReference>
<dbReference type="Pfam" id="PF21219">
    <property type="entry name" value="USH1C_N"/>
    <property type="match status" value="1"/>
</dbReference>
<accession>A0AAU9WBJ1</accession>
<dbReference type="InterPro" id="IPR001478">
    <property type="entry name" value="PDZ"/>
</dbReference>
<dbReference type="Proteomes" id="UP001159428">
    <property type="component" value="Unassembled WGS sequence"/>
</dbReference>
<reference evidence="6 7" key="1">
    <citation type="submission" date="2022-05" db="EMBL/GenBank/DDBJ databases">
        <authorList>
            <consortium name="Genoscope - CEA"/>
            <person name="William W."/>
        </authorList>
    </citation>
    <scope>NUCLEOTIDE SEQUENCE [LARGE SCALE GENOMIC DNA]</scope>
</reference>
<evidence type="ECO:0000259" key="5">
    <source>
        <dbReference type="PROSITE" id="PS50106"/>
    </source>
</evidence>
<dbReference type="GO" id="GO:0005886">
    <property type="term" value="C:plasma membrane"/>
    <property type="evidence" value="ECO:0007669"/>
    <property type="project" value="TreeGrafter"/>
</dbReference>
<dbReference type="SMART" id="SM00228">
    <property type="entry name" value="PDZ"/>
    <property type="match status" value="3"/>
</dbReference>
<evidence type="ECO:0000256" key="3">
    <source>
        <dbReference type="ARBA" id="ARBA00023273"/>
    </source>
</evidence>
<dbReference type="SUPFAM" id="SSF50156">
    <property type="entry name" value="PDZ domain-like"/>
    <property type="match status" value="3"/>
</dbReference>
<feature type="region of interest" description="Disordered" evidence="4">
    <location>
        <begin position="365"/>
        <end position="416"/>
    </location>
</feature>
<dbReference type="Gene3D" id="2.30.42.10">
    <property type="match status" value="3"/>
</dbReference>
<comment type="caution">
    <text evidence="6">The sequence shown here is derived from an EMBL/GenBank/DDBJ whole genome shotgun (WGS) entry which is preliminary data.</text>
</comment>
<evidence type="ECO:0000256" key="4">
    <source>
        <dbReference type="SAM" id="MobiDB-lite"/>
    </source>
</evidence>
<dbReference type="GO" id="GO:0032426">
    <property type="term" value="C:stereocilium tip"/>
    <property type="evidence" value="ECO:0007669"/>
    <property type="project" value="TreeGrafter"/>
</dbReference>
<evidence type="ECO:0000313" key="7">
    <source>
        <dbReference type="Proteomes" id="UP001159428"/>
    </source>
</evidence>
<evidence type="ECO:0000256" key="1">
    <source>
        <dbReference type="ARBA" id="ARBA00004316"/>
    </source>
</evidence>
<evidence type="ECO:0000256" key="2">
    <source>
        <dbReference type="ARBA" id="ARBA00022737"/>
    </source>
</evidence>
<proteinExistence type="predicted"/>
<keyword evidence="7" id="KW-1185">Reference proteome</keyword>
<feature type="compositionally biased region" description="Basic and acidic residues" evidence="4">
    <location>
        <begin position="365"/>
        <end position="391"/>
    </location>
</feature>
<dbReference type="AlphaFoldDB" id="A0AAU9WBJ1"/>